<dbReference type="Pfam" id="PF00339">
    <property type="entry name" value="Arrestin_N"/>
    <property type="match status" value="1"/>
</dbReference>
<organism evidence="3">
    <name type="scientific">Anopheles coluzzii</name>
    <name type="common">African malaria mosquito</name>
    <dbReference type="NCBI Taxonomy" id="1518534"/>
    <lineage>
        <taxon>Eukaryota</taxon>
        <taxon>Metazoa</taxon>
        <taxon>Ecdysozoa</taxon>
        <taxon>Arthropoda</taxon>
        <taxon>Hexapoda</taxon>
        <taxon>Insecta</taxon>
        <taxon>Pterygota</taxon>
        <taxon>Neoptera</taxon>
        <taxon>Endopterygota</taxon>
        <taxon>Diptera</taxon>
        <taxon>Nematocera</taxon>
        <taxon>Culicoidea</taxon>
        <taxon>Culicidae</taxon>
        <taxon>Anophelinae</taxon>
        <taxon>Anopheles</taxon>
    </lineage>
</organism>
<name>A0A8W7PJC5_ANOCL</name>
<dbReference type="GO" id="GO:0015031">
    <property type="term" value="P:protein transport"/>
    <property type="evidence" value="ECO:0007669"/>
    <property type="project" value="TreeGrafter"/>
</dbReference>
<evidence type="ECO:0000256" key="1">
    <source>
        <dbReference type="ARBA" id="ARBA00005298"/>
    </source>
</evidence>
<dbReference type="AlphaFoldDB" id="A0A8W7PJC5"/>
<feature type="domain" description="Arrestin-like N-terminal" evidence="2">
    <location>
        <begin position="2"/>
        <end position="89"/>
    </location>
</feature>
<dbReference type="VEuPathDB" id="VectorBase:ACON2_035885"/>
<dbReference type="Proteomes" id="UP000075882">
    <property type="component" value="Unassembled WGS sequence"/>
</dbReference>
<evidence type="ECO:0000313" key="3">
    <source>
        <dbReference type="EnsemblMetazoa" id="ACOM032752-PA.1"/>
    </source>
</evidence>
<dbReference type="InterPro" id="IPR011021">
    <property type="entry name" value="Arrestin-like_N"/>
</dbReference>
<dbReference type="Gene3D" id="2.60.40.640">
    <property type="match status" value="1"/>
</dbReference>
<dbReference type="PANTHER" id="PTHR11188">
    <property type="entry name" value="ARRESTIN DOMAIN CONTAINING PROTEIN"/>
    <property type="match status" value="1"/>
</dbReference>
<dbReference type="InterPro" id="IPR014756">
    <property type="entry name" value="Ig_E-set"/>
</dbReference>
<protein>
    <recommendedName>
        <fullName evidence="2">Arrestin-like N-terminal domain-containing protein</fullName>
    </recommendedName>
</protein>
<proteinExistence type="inferred from homology"/>
<accession>A0A8W7PJC5</accession>
<dbReference type="PANTHER" id="PTHR11188:SF144">
    <property type="entry name" value="ARRESTIN C-TERMINAL-LIKE DOMAIN-CONTAINING PROTEIN"/>
    <property type="match status" value="1"/>
</dbReference>
<dbReference type="InterPro" id="IPR050357">
    <property type="entry name" value="Arrestin_domain-protein"/>
</dbReference>
<dbReference type="EnsemblMetazoa" id="ACOM032752-RA">
    <property type="protein sequence ID" value="ACOM032752-PA.1"/>
    <property type="gene ID" value="ACOM032752"/>
</dbReference>
<dbReference type="InterPro" id="IPR014752">
    <property type="entry name" value="Arrestin-like_C"/>
</dbReference>
<evidence type="ECO:0000259" key="2">
    <source>
        <dbReference type="Pfam" id="PF00339"/>
    </source>
</evidence>
<reference evidence="3" key="1">
    <citation type="submission" date="2022-08" db="UniProtKB">
        <authorList>
            <consortium name="EnsemblMetazoa"/>
        </authorList>
    </citation>
    <scope>IDENTIFICATION</scope>
</reference>
<dbReference type="SUPFAM" id="SSF81296">
    <property type="entry name" value="E set domains"/>
    <property type="match status" value="1"/>
</dbReference>
<sequence length="113" mass="13246">LLRGKAHVEWKVFVSGDKRTVKDDQVYIDERAVIWGERAGEGLDVTVPVLVRGQHQFPFRFNIPETNLPCSFESRACYIRYFVKVRRHRTPGNRPCTHTHTLSLSLFRFLYVL</sequence>
<comment type="similarity">
    <text evidence="1">Belongs to the arrestin family.</text>
</comment>
<dbReference type="GO" id="GO:0005737">
    <property type="term" value="C:cytoplasm"/>
    <property type="evidence" value="ECO:0007669"/>
    <property type="project" value="TreeGrafter"/>
</dbReference>